<evidence type="ECO:0000313" key="1">
    <source>
        <dbReference type="EMBL" id="OJZ87611.1"/>
    </source>
</evidence>
<dbReference type="Proteomes" id="UP000184063">
    <property type="component" value="Unassembled WGS sequence"/>
</dbReference>
<dbReference type="EMBL" id="KV878240">
    <property type="protein sequence ID" value="OJZ87611.1"/>
    <property type="molecule type" value="Genomic_DNA"/>
</dbReference>
<gene>
    <name evidence="1" type="ORF">ASPFODRAFT_45298</name>
</gene>
<feature type="non-terminal residue" evidence="1">
    <location>
        <position position="84"/>
    </location>
</feature>
<name>A0A1M3TLI4_ASPLC</name>
<proteinExistence type="predicted"/>
<accession>A0A1M3TLI4</accession>
<dbReference type="AlphaFoldDB" id="A0A1M3TLI4"/>
<sequence>MALMRRRPTHTLVSTFPACFTRGGWEAQQDLIWAIYYLHRYMSRPTRAVRCVGVATDPVRKSMYVCMYVGLPAGSVLCDLWFRR</sequence>
<evidence type="ECO:0000313" key="2">
    <source>
        <dbReference type="Proteomes" id="UP000184063"/>
    </source>
</evidence>
<dbReference type="VEuPathDB" id="FungiDB:ASPFODRAFT_45298"/>
<protein>
    <submittedName>
        <fullName evidence="1">Uncharacterized protein</fullName>
    </submittedName>
</protein>
<reference evidence="2" key="1">
    <citation type="journal article" date="2017" name="Genome Biol.">
        <title>Comparative genomics reveals high biological diversity and specific adaptations in the industrially and medically important fungal genus Aspergillus.</title>
        <authorList>
            <person name="de Vries R.P."/>
            <person name="Riley R."/>
            <person name="Wiebenga A."/>
            <person name="Aguilar-Osorio G."/>
            <person name="Amillis S."/>
            <person name="Uchima C.A."/>
            <person name="Anderluh G."/>
            <person name="Asadollahi M."/>
            <person name="Askin M."/>
            <person name="Barry K."/>
            <person name="Battaglia E."/>
            <person name="Bayram O."/>
            <person name="Benocci T."/>
            <person name="Braus-Stromeyer S.A."/>
            <person name="Caldana C."/>
            <person name="Canovas D."/>
            <person name="Cerqueira G.C."/>
            <person name="Chen F."/>
            <person name="Chen W."/>
            <person name="Choi C."/>
            <person name="Clum A."/>
            <person name="Dos Santos R.A."/>
            <person name="Damasio A.R."/>
            <person name="Diallinas G."/>
            <person name="Emri T."/>
            <person name="Fekete E."/>
            <person name="Flipphi M."/>
            <person name="Freyberg S."/>
            <person name="Gallo A."/>
            <person name="Gournas C."/>
            <person name="Habgood R."/>
            <person name="Hainaut M."/>
            <person name="Harispe M.L."/>
            <person name="Henrissat B."/>
            <person name="Hilden K.S."/>
            <person name="Hope R."/>
            <person name="Hossain A."/>
            <person name="Karabika E."/>
            <person name="Karaffa L."/>
            <person name="Karanyi Z."/>
            <person name="Krasevec N."/>
            <person name="Kuo A."/>
            <person name="Kusch H."/>
            <person name="LaButti K."/>
            <person name="Lagendijk E.L."/>
            <person name="Lapidus A."/>
            <person name="Levasseur A."/>
            <person name="Lindquist E."/>
            <person name="Lipzen A."/>
            <person name="Logrieco A.F."/>
            <person name="MacCabe A."/>
            <person name="Maekelae M.R."/>
            <person name="Malavazi I."/>
            <person name="Melin P."/>
            <person name="Meyer V."/>
            <person name="Mielnichuk N."/>
            <person name="Miskei M."/>
            <person name="Molnar A.P."/>
            <person name="Mule G."/>
            <person name="Ngan C.Y."/>
            <person name="Orejas M."/>
            <person name="Orosz E."/>
            <person name="Ouedraogo J.P."/>
            <person name="Overkamp K.M."/>
            <person name="Park H.-S."/>
            <person name="Perrone G."/>
            <person name="Piumi F."/>
            <person name="Punt P.J."/>
            <person name="Ram A.F."/>
            <person name="Ramon A."/>
            <person name="Rauscher S."/>
            <person name="Record E."/>
            <person name="Riano-Pachon D.M."/>
            <person name="Robert V."/>
            <person name="Roehrig J."/>
            <person name="Ruller R."/>
            <person name="Salamov A."/>
            <person name="Salih N.S."/>
            <person name="Samson R.A."/>
            <person name="Sandor E."/>
            <person name="Sanguinetti M."/>
            <person name="Schuetze T."/>
            <person name="Sepcic K."/>
            <person name="Shelest E."/>
            <person name="Sherlock G."/>
            <person name="Sophianopoulou V."/>
            <person name="Squina F.M."/>
            <person name="Sun H."/>
            <person name="Susca A."/>
            <person name="Todd R.B."/>
            <person name="Tsang A."/>
            <person name="Unkles S.E."/>
            <person name="van de Wiele N."/>
            <person name="van Rossen-Uffink D."/>
            <person name="Oliveira J.V."/>
            <person name="Vesth T.C."/>
            <person name="Visser J."/>
            <person name="Yu J.-H."/>
            <person name="Zhou M."/>
            <person name="Andersen M.R."/>
            <person name="Archer D.B."/>
            <person name="Baker S.E."/>
            <person name="Benoit I."/>
            <person name="Brakhage A.A."/>
            <person name="Braus G.H."/>
            <person name="Fischer R."/>
            <person name="Frisvad J.C."/>
            <person name="Goldman G.H."/>
            <person name="Houbraken J."/>
            <person name="Oakley B."/>
            <person name="Pocsi I."/>
            <person name="Scazzocchio C."/>
            <person name="Seiboth B."/>
            <person name="vanKuyk P.A."/>
            <person name="Wortman J."/>
            <person name="Dyer P.S."/>
            <person name="Grigoriev I.V."/>
        </authorList>
    </citation>
    <scope>NUCLEOTIDE SEQUENCE [LARGE SCALE GENOMIC DNA]</scope>
    <source>
        <strain evidence="2">CBS 106.47</strain>
    </source>
</reference>
<organism evidence="1 2">
    <name type="scientific">Aspergillus luchuensis (strain CBS 106.47)</name>
    <dbReference type="NCBI Taxonomy" id="1137211"/>
    <lineage>
        <taxon>Eukaryota</taxon>
        <taxon>Fungi</taxon>
        <taxon>Dikarya</taxon>
        <taxon>Ascomycota</taxon>
        <taxon>Pezizomycotina</taxon>
        <taxon>Eurotiomycetes</taxon>
        <taxon>Eurotiomycetidae</taxon>
        <taxon>Eurotiales</taxon>
        <taxon>Aspergillaceae</taxon>
        <taxon>Aspergillus</taxon>
        <taxon>Aspergillus subgen. Circumdati</taxon>
    </lineage>
</organism>